<dbReference type="RefSeq" id="XP_064718433.1">
    <property type="nucleotide sequence ID" value="XM_064862361.1"/>
</dbReference>
<dbReference type="SUPFAM" id="SSF47459">
    <property type="entry name" value="HLH, helix-loop-helix DNA-binding domain"/>
    <property type="match status" value="1"/>
</dbReference>
<feature type="compositionally biased region" description="Basic and acidic residues" evidence="6">
    <location>
        <begin position="286"/>
        <end position="303"/>
    </location>
</feature>
<feature type="region of interest" description="Disordered" evidence="6">
    <location>
        <begin position="107"/>
        <end position="191"/>
    </location>
</feature>
<evidence type="ECO:0000256" key="5">
    <source>
        <dbReference type="ARBA" id="ARBA00023242"/>
    </source>
</evidence>
<dbReference type="InterPro" id="IPR052207">
    <property type="entry name" value="Max-like/E-box_TFs"/>
</dbReference>
<dbReference type="Pfam" id="PF00010">
    <property type="entry name" value="HLH"/>
    <property type="match status" value="1"/>
</dbReference>
<gene>
    <name evidence="8" type="ORF">IAS62_000471</name>
</gene>
<evidence type="ECO:0000256" key="6">
    <source>
        <dbReference type="SAM" id="MobiDB-lite"/>
    </source>
</evidence>
<dbReference type="InterPro" id="IPR036638">
    <property type="entry name" value="HLH_DNA-bd_sf"/>
</dbReference>
<dbReference type="PROSITE" id="PS50888">
    <property type="entry name" value="BHLH"/>
    <property type="match status" value="1"/>
</dbReference>
<feature type="compositionally biased region" description="Acidic residues" evidence="6">
    <location>
        <begin position="258"/>
        <end position="267"/>
    </location>
</feature>
<evidence type="ECO:0000313" key="8">
    <source>
        <dbReference type="EMBL" id="WVO19193.1"/>
    </source>
</evidence>
<feature type="region of interest" description="Disordered" evidence="6">
    <location>
        <begin position="43"/>
        <end position="67"/>
    </location>
</feature>
<dbReference type="SMART" id="SM00353">
    <property type="entry name" value="HLH"/>
    <property type="match status" value="1"/>
</dbReference>
<feature type="region of interest" description="Disordered" evidence="6">
    <location>
        <begin position="231"/>
        <end position="303"/>
    </location>
</feature>
<name>A0ABZ2AKY6_9TREE</name>
<reference evidence="8 9" key="1">
    <citation type="submission" date="2024-01" db="EMBL/GenBank/DDBJ databases">
        <title>Comparative genomics of Cryptococcus and Kwoniella reveals pathogenesis evolution and contrasting modes of karyotype evolution via chromosome fusion or intercentromeric recombination.</title>
        <authorList>
            <person name="Coelho M.A."/>
            <person name="David-Palma M."/>
            <person name="Shea T."/>
            <person name="Bowers K."/>
            <person name="McGinley-Smith S."/>
            <person name="Mohammad A.W."/>
            <person name="Gnirke A."/>
            <person name="Yurkov A.M."/>
            <person name="Nowrousian M."/>
            <person name="Sun S."/>
            <person name="Cuomo C.A."/>
            <person name="Heitman J."/>
        </authorList>
    </citation>
    <scope>NUCLEOTIDE SEQUENCE [LARGE SCALE GENOMIC DNA]</scope>
    <source>
        <strain evidence="8 9">7685027</strain>
    </source>
</reference>
<organism evidence="8 9">
    <name type="scientific">Cryptococcus decagattii</name>
    <dbReference type="NCBI Taxonomy" id="1859122"/>
    <lineage>
        <taxon>Eukaryota</taxon>
        <taxon>Fungi</taxon>
        <taxon>Dikarya</taxon>
        <taxon>Basidiomycota</taxon>
        <taxon>Agaricomycotina</taxon>
        <taxon>Tremellomycetes</taxon>
        <taxon>Tremellales</taxon>
        <taxon>Cryptococcaceae</taxon>
        <taxon>Cryptococcus</taxon>
        <taxon>Cryptococcus gattii species complex</taxon>
    </lineage>
</organism>
<protein>
    <recommendedName>
        <fullName evidence="7">BHLH domain-containing protein</fullName>
    </recommendedName>
</protein>
<dbReference type="GeneID" id="89987247"/>
<feature type="compositionally biased region" description="Low complexity" evidence="6">
    <location>
        <begin position="170"/>
        <end position="183"/>
    </location>
</feature>
<dbReference type="EMBL" id="CP143806">
    <property type="protein sequence ID" value="WVO19193.1"/>
    <property type="molecule type" value="Genomic_DNA"/>
</dbReference>
<keyword evidence="9" id="KW-1185">Reference proteome</keyword>
<dbReference type="Gene3D" id="4.10.280.10">
    <property type="entry name" value="Helix-loop-helix DNA-binding domain"/>
    <property type="match status" value="1"/>
</dbReference>
<dbReference type="Proteomes" id="UP001432216">
    <property type="component" value="Chromosome 1"/>
</dbReference>
<evidence type="ECO:0000313" key="9">
    <source>
        <dbReference type="Proteomes" id="UP001432216"/>
    </source>
</evidence>
<feature type="domain" description="BHLH" evidence="7">
    <location>
        <begin position="290"/>
        <end position="340"/>
    </location>
</feature>
<proteinExistence type="predicted"/>
<keyword evidence="4" id="KW-0804">Transcription</keyword>
<evidence type="ECO:0000259" key="7">
    <source>
        <dbReference type="PROSITE" id="PS50888"/>
    </source>
</evidence>
<dbReference type="PANTHER" id="PTHR15741">
    <property type="entry name" value="BASIC HELIX-LOOP-HELIX ZIP TRANSCRIPTION FACTOR"/>
    <property type="match status" value="1"/>
</dbReference>
<keyword evidence="5" id="KW-0539">Nucleus</keyword>
<dbReference type="InterPro" id="IPR011598">
    <property type="entry name" value="bHLH_dom"/>
</dbReference>
<keyword evidence="3" id="KW-0238">DNA-binding</keyword>
<keyword evidence="2" id="KW-0805">Transcription regulation</keyword>
<evidence type="ECO:0000256" key="2">
    <source>
        <dbReference type="ARBA" id="ARBA00023015"/>
    </source>
</evidence>
<evidence type="ECO:0000256" key="1">
    <source>
        <dbReference type="ARBA" id="ARBA00004123"/>
    </source>
</evidence>
<sequence length="526" mass="59501">MSNIDFSLKIHDNAFGNDEIPDSSFSFMNTDTSMDFYLASPPERTKSPEINGNQPHENAKESSLDRFSPPLIMNDHVMHPLDLSNTIYSYPSYALTYQHQQSLCNTDIENGSHHHPDIFQPYRPDTDSDFTKRPLGSPESPPLSPSPHGSIESSRLSFGAPTAVSPTLVSPGSISGSIPNSSPTQSYGVYRGPVYSRTQSMGMQDMSMGTGNIFLTGPGLSMVAGFPYPTSMVPQQGLKTGPMRNIKRRTREKKLNEEDVTDDDDDDSSKGLGLTNENEDQVPASNKREDVRRARIESEQRRRDELREGFKRLKDALPMANQRSSKSSLLDRSVAHIEAIEGANRYLLTQLKEQQKECAKLREILHGELSIPIIGENFYFPPNHWLIIDSFASHNNYISHFVLKVPISVSFRFYGLFFSSLIQILSLYKTTAIKIGKLPARCTIFPVPSIGSLHIQILWRFLLTHSHCTRNESNAPVQFRTYFMTYELTTNHLSVQVYHPPPSQWAREEKMMATYGSSYRILYLFR</sequence>
<dbReference type="PANTHER" id="PTHR15741:SF27">
    <property type="entry name" value="TRANSCRIPTION FACTOR AP-4"/>
    <property type="match status" value="1"/>
</dbReference>
<comment type="subcellular location">
    <subcellularLocation>
        <location evidence="1">Nucleus</location>
    </subcellularLocation>
</comment>
<evidence type="ECO:0000256" key="4">
    <source>
        <dbReference type="ARBA" id="ARBA00023163"/>
    </source>
</evidence>
<accession>A0ABZ2AKY6</accession>
<evidence type="ECO:0000256" key="3">
    <source>
        <dbReference type="ARBA" id="ARBA00023125"/>
    </source>
</evidence>